<dbReference type="Pfam" id="PF13426">
    <property type="entry name" value="PAS_9"/>
    <property type="match status" value="1"/>
</dbReference>
<dbReference type="GO" id="GO:0009927">
    <property type="term" value="F:histidine phosphotransfer kinase activity"/>
    <property type="evidence" value="ECO:0007669"/>
    <property type="project" value="TreeGrafter"/>
</dbReference>
<dbReference type="InterPro" id="IPR003594">
    <property type="entry name" value="HATPase_dom"/>
</dbReference>
<evidence type="ECO:0000313" key="9">
    <source>
        <dbReference type="EMBL" id="CAB4691737.1"/>
    </source>
</evidence>
<evidence type="ECO:0000256" key="5">
    <source>
        <dbReference type="ARBA" id="ARBA00022777"/>
    </source>
</evidence>
<organism evidence="9">
    <name type="scientific">freshwater metagenome</name>
    <dbReference type="NCBI Taxonomy" id="449393"/>
    <lineage>
        <taxon>unclassified sequences</taxon>
        <taxon>metagenomes</taxon>
        <taxon>ecological metagenomes</taxon>
    </lineage>
</organism>
<dbReference type="SUPFAM" id="SSF55874">
    <property type="entry name" value="ATPase domain of HSP90 chaperone/DNA topoisomerase II/histidine kinase"/>
    <property type="match status" value="1"/>
</dbReference>
<dbReference type="PANTHER" id="PTHR43047">
    <property type="entry name" value="TWO-COMPONENT HISTIDINE PROTEIN KINASE"/>
    <property type="match status" value="1"/>
</dbReference>
<dbReference type="PROSITE" id="PS50112">
    <property type="entry name" value="PAS"/>
    <property type="match status" value="1"/>
</dbReference>
<dbReference type="SMART" id="SM00388">
    <property type="entry name" value="HisKA"/>
    <property type="match status" value="1"/>
</dbReference>
<feature type="domain" description="Histidine kinase" evidence="6">
    <location>
        <begin position="293"/>
        <end position="507"/>
    </location>
</feature>
<evidence type="ECO:0000259" key="8">
    <source>
        <dbReference type="PROSITE" id="PS50113"/>
    </source>
</evidence>
<dbReference type="GO" id="GO:0005886">
    <property type="term" value="C:plasma membrane"/>
    <property type="evidence" value="ECO:0007669"/>
    <property type="project" value="TreeGrafter"/>
</dbReference>
<proteinExistence type="predicted"/>
<dbReference type="CDD" id="cd00130">
    <property type="entry name" value="PAS"/>
    <property type="match status" value="2"/>
</dbReference>
<dbReference type="InterPro" id="IPR036890">
    <property type="entry name" value="HATPase_C_sf"/>
</dbReference>
<dbReference type="EC" id="2.7.13.3" evidence="2"/>
<dbReference type="GO" id="GO:0000155">
    <property type="term" value="F:phosphorelay sensor kinase activity"/>
    <property type="evidence" value="ECO:0007669"/>
    <property type="project" value="InterPro"/>
</dbReference>
<dbReference type="CDD" id="cd00082">
    <property type="entry name" value="HisKA"/>
    <property type="match status" value="1"/>
</dbReference>
<dbReference type="Pfam" id="PF00512">
    <property type="entry name" value="HisKA"/>
    <property type="match status" value="1"/>
</dbReference>
<dbReference type="InterPro" id="IPR003661">
    <property type="entry name" value="HisK_dim/P_dom"/>
</dbReference>
<dbReference type="PROSITE" id="PS50113">
    <property type="entry name" value="PAC"/>
    <property type="match status" value="2"/>
</dbReference>
<dbReference type="Gene3D" id="1.10.287.130">
    <property type="match status" value="1"/>
</dbReference>
<dbReference type="InterPro" id="IPR000014">
    <property type="entry name" value="PAS"/>
</dbReference>
<keyword evidence="4" id="KW-0808">Transferase</keyword>
<dbReference type="NCBIfam" id="TIGR00229">
    <property type="entry name" value="sensory_box"/>
    <property type="match status" value="2"/>
</dbReference>
<dbReference type="SMART" id="SM00387">
    <property type="entry name" value="HATPase_c"/>
    <property type="match status" value="1"/>
</dbReference>
<sequence length="518" mass="55863">MADDVSVTSAVERRLAEQAMLLEHANDAIVVRDLGGRITYWSPGAERLYGWPADDACGRLLDRFLRTQRDPAASTEVVTEALLGAGSWEGELTQRSRDGAELTVLSRKTLLRGESGEPYGVLVIASDITARRRAEQALARSEELFRSQFTYTGVGQAIRSPDDVLESVNPALARMLGYDDIADLVGRSACSLATPASITTRRAELLPVYAGEREAVSFEAQMIHRDGTLVDVQYTSSVIRDVDGRPLRFISTFQDISERKRAERARDLAVAELQARHDELAAMSQLKTDLMGILGHQLKNPVANLSMAAEVASATWAADSAPAQGRFLDLVTRNAQRIQQTIDEVLSMVAVDSGQLTAHPDQVRLVDLVDEAVASTGVSARTEADAAVVVLAQRDHLHHILDNLFSNAVKYAHARIEVRASVVDPAGETSAQAAIEVVDDGPGIPEAFQPHLFERFAQRDKSGRPAGGTGLGLFIARQLARANGGDLVLESSVVGRTCFILTLPLAPDPGTASDPTTT</sequence>
<dbReference type="EMBL" id="CAEZXR010000035">
    <property type="protein sequence ID" value="CAB4691737.1"/>
    <property type="molecule type" value="Genomic_DNA"/>
</dbReference>
<dbReference type="InterPro" id="IPR036097">
    <property type="entry name" value="HisK_dim/P_sf"/>
</dbReference>
<keyword evidence="3" id="KW-0597">Phosphoprotein</keyword>
<dbReference type="SUPFAM" id="SSF55785">
    <property type="entry name" value="PYP-like sensor domain (PAS domain)"/>
    <property type="match status" value="2"/>
</dbReference>
<dbReference type="SUPFAM" id="SSF47384">
    <property type="entry name" value="Homodimeric domain of signal transducing histidine kinase"/>
    <property type="match status" value="1"/>
</dbReference>
<evidence type="ECO:0000256" key="4">
    <source>
        <dbReference type="ARBA" id="ARBA00022679"/>
    </source>
</evidence>
<evidence type="ECO:0000259" key="6">
    <source>
        <dbReference type="PROSITE" id="PS50109"/>
    </source>
</evidence>
<dbReference type="InterPro" id="IPR000700">
    <property type="entry name" value="PAS-assoc_C"/>
</dbReference>
<dbReference type="PANTHER" id="PTHR43047:SF72">
    <property type="entry name" value="OSMOSENSING HISTIDINE PROTEIN KINASE SLN1"/>
    <property type="match status" value="1"/>
</dbReference>
<dbReference type="AlphaFoldDB" id="A0A6J6NZF2"/>
<dbReference type="Pfam" id="PF08448">
    <property type="entry name" value="PAS_4"/>
    <property type="match status" value="1"/>
</dbReference>
<evidence type="ECO:0000256" key="1">
    <source>
        <dbReference type="ARBA" id="ARBA00000085"/>
    </source>
</evidence>
<dbReference type="PROSITE" id="PS50109">
    <property type="entry name" value="HIS_KIN"/>
    <property type="match status" value="1"/>
</dbReference>
<dbReference type="Pfam" id="PF02518">
    <property type="entry name" value="HATPase_c"/>
    <property type="match status" value="1"/>
</dbReference>
<dbReference type="InterPro" id="IPR005467">
    <property type="entry name" value="His_kinase_dom"/>
</dbReference>
<dbReference type="InterPro" id="IPR004358">
    <property type="entry name" value="Sig_transdc_His_kin-like_C"/>
</dbReference>
<dbReference type="SMART" id="SM00091">
    <property type="entry name" value="PAS"/>
    <property type="match status" value="2"/>
</dbReference>
<comment type="catalytic activity">
    <reaction evidence="1">
        <text>ATP + protein L-histidine = ADP + protein N-phospho-L-histidine.</text>
        <dbReference type="EC" id="2.7.13.3"/>
    </reaction>
</comment>
<keyword evidence="5" id="KW-0418">Kinase</keyword>
<dbReference type="Gene3D" id="3.30.450.20">
    <property type="entry name" value="PAS domain"/>
    <property type="match status" value="2"/>
</dbReference>
<reference evidence="9" key="1">
    <citation type="submission" date="2020-05" db="EMBL/GenBank/DDBJ databases">
        <authorList>
            <person name="Chiriac C."/>
            <person name="Salcher M."/>
            <person name="Ghai R."/>
            <person name="Kavagutti S V."/>
        </authorList>
    </citation>
    <scope>NUCLEOTIDE SEQUENCE</scope>
</reference>
<protein>
    <recommendedName>
        <fullName evidence="2">histidine kinase</fullName>
        <ecNumber evidence="2">2.7.13.3</ecNumber>
    </recommendedName>
</protein>
<dbReference type="InterPro" id="IPR001610">
    <property type="entry name" value="PAC"/>
</dbReference>
<dbReference type="CDD" id="cd00075">
    <property type="entry name" value="HATPase"/>
    <property type="match status" value="1"/>
</dbReference>
<dbReference type="Gene3D" id="3.30.565.10">
    <property type="entry name" value="Histidine kinase-like ATPase, C-terminal domain"/>
    <property type="match status" value="1"/>
</dbReference>
<feature type="domain" description="PAC" evidence="8">
    <location>
        <begin position="216"/>
        <end position="268"/>
    </location>
</feature>
<gene>
    <name evidence="9" type="ORF">UFOPK2579_00453</name>
</gene>
<evidence type="ECO:0000256" key="2">
    <source>
        <dbReference type="ARBA" id="ARBA00012438"/>
    </source>
</evidence>
<name>A0A6J6NZF2_9ZZZZ</name>
<feature type="domain" description="PAS" evidence="7">
    <location>
        <begin position="14"/>
        <end position="59"/>
    </location>
</feature>
<evidence type="ECO:0000259" key="7">
    <source>
        <dbReference type="PROSITE" id="PS50112"/>
    </source>
</evidence>
<evidence type="ECO:0000256" key="3">
    <source>
        <dbReference type="ARBA" id="ARBA00022553"/>
    </source>
</evidence>
<dbReference type="InterPro" id="IPR013656">
    <property type="entry name" value="PAS_4"/>
</dbReference>
<dbReference type="SMART" id="SM00086">
    <property type="entry name" value="PAC"/>
    <property type="match status" value="2"/>
</dbReference>
<feature type="domain" description="PAC" evidence="8">
    <location>
        <begin position="86"/>
        <end position="140"/>
    </location>
</feature>
<accession>A0A6J6NZF2</accession>
<dbReference type="PRINTS" id="PR00344">
    <property type="entry name" value="BCTRLSENSOR"/>
</dbReference>
<dbReference type="InterPro" id="IPR035965">
    <property type="entry name" value="PAS-like_dom_sf"/>
</dbReference>